<comment type="caution">
    <text evidence="6">The sequence shown here is derived from an EMBL/GenBank/DDBJ whole genome shotgun (WGS) entry which is preliminary data.</text>
</comment>
<proteinExistence type="predicted"/>
<evidence type="ECO:0000256" key="1">
    <source>
        <dbReference type="ARBA" id="ARBA00023015"/>
    </source>
</evidence>
<dbReference type="Gene3D" id="1.10.10.10">
    <property type="entry name" value="Winged helix-like DNA-binding domain superfamily/Winged helix DNA-binding domain"/>
    <property type="match status" value="1"/>
</dbReference>
<evidence type="ECO:0000313" key="7">
    <source>
        <dbReference type="Proteomes" id="UP000603352"/>
    </source>
</evidence>
<accession>A0ABQ1IBF2</accession>
<dbReference type="InterPro" id="IPR011991">
    <property type="entry name" value="ArsR-like_HTH"/>
</dbReference>
<dbReference type="PRINTS" id="PR00598">
    <property type="entry name" value="HTHMARR"/>
</dbReference>
<keyword evidence="1" id="KW-0805">Transcription regulation</keyword>
<dbReference type="PANTHER" id="PTHR33164">
    <property type="entry name" value="TRANSCRIPTIONAL REGULATOR, MARR FAMILY"/>
    <property type="match status" value="1"/>
</dbReference>
<dbReference type="RefSeq" id="WP_188576031.1">
    <property type="nucleotide sequence ID" value="NZ_BMDZ01000010.1"/>
</dbReference>
<dbReference type="InterPro" id="IPR039422">
    <property type="entry name" value="MarR/SlyA-like"/>
</dbReference>
<reference evidence="7" key="1">
    <citation type="journal article" date="2019" name="Int. J. Syst. Evol. Microbiol.">
        <title>The Global Catalogue of Microorganisms (GCM) 10K type strain sequencing project: providing services to taxonomists for standard genome sequencing and annotation.</title>
        <authorList>
            <consortium name="The Broad Institute Genomics Platform"/>
            <consortium name="The Broad Institute Genome Sequencing Center for Infectious Disease"/>
            <person name="Wu L."/>
            <person name="Ma J."/>
        </authorList>
    </citation>
    <scope>NUCLEOTIDE SEQUENCE [LARGE SCALE GENOMIC DNA]</scope>
    <source>
        <strain evidence="7">CGMCC 1.10188</strain>
    </source>
</reference>
<evidence type="ECO:0000256" key="2">
    <source>
        <dbReference type="ARBA" id="ARBA00023125"/>
    </source>
</evidence>
<dbReference type="EMBL" id="BMDZ01000010">
    <property type="protein sequence ID" value="GGB33286.1"/>
    <property type="molecule type" value="Genomic_DNA"/>
</dbReference>
<evidence type="ECO:0000313" key="6">
    <source>
        <dbReference type="EMBL" id="GGB33286.1"/>
    </source>
</evidence>
<protein>
    <recommendedName>
        <fullName evidence="5">HTH marR-type domain-containing protein</fullName>
    </recommendedName>
</protein>
<dbReference type="InterPro" id="IPR036390">
    <property type="entry name" value="WH_DNA-bd_sf"/>
</dbReference>
<organism evidence="6 7">
    <name type="scientific">Tistrella bauzanensis</name>
    <dbReference type="NCBI Taxonomy" id="657419"/>
    <lineage>
        <taxon>Bacteria</taxon>
        <taxon>Pseudomonadati</taxon>
        <taxon>Pseudomonadota</taxon>
        <taxon>Alphaproteobacteria</taxon>
        <taxon>Geminicoccales</taxon>
        <taxon>Geminicoccaceae</taxon>
        <taxon>Tistrella</taxon>
    </lineage>
</organism>
<dbReference type="SMART" id="SM00347">
    <property type="entry name" value="HTH_MARR"/>
    <property type="match status" value="1"/>
</dbReference>
<evidence type="ECO:0000256" key="3">
    <source>
        <dbReference type="ARBA" id="ARBA00023163"/>
    </source>
</evidence>
<dbReference type="InterPro" id="IPR036388">
    <property type="entry name" value="WH-like_DNA-bd_sf"/>
</dbReference>
<evidence type="ECO:0000259" key="5">
    <source>
        <dbReference type="PROSITE" id="PS50995"/>
    </source>
</evidence>
<name>A0ABQ1IBF2_9PROT</name>
<keyword evidence="3" id="KW-0804">Transcription</keyword>
<dbReference type="PROSITE" id="PS50995">
    <property type="entry name" value="HTH_MARR_2"/>
    <property type="match status" value="1"/>
</dbReference>
<dbReference type="CDD" id="cd00090">
    <property type="entry name" value="HTH_ARSR"/>
    <property type="match status" value="1"/>
</dbReference>
<keyword evidence="7" id="KW-1185">Reference proteome</keyword>
<gene>
    <name evidence="6" type="ORF">GCM10011505_13480</name>
</gene>
<feature type="region of interest" description="Disordered" evidence="4">
    <location>
        <begin position="1"/>
        <end position="20"/>
    </location>
</feature>
<keyword evidence="2" id="KW-0238">DNA-binding</keyword>
<dbReference type="InterPro" id="IPR000835">
    <property type="entry name" value="HTH_MarR-typ"/>
</dbReference>
<feature type="domain" description="HTH marR-type" evidence="5">
    <location>
        <begin position="25"/>
        <end position="158"/>
    </location>
</feature>
<dbReference type="Pfam" id="PF12802">
    <property type="entry name" value="MarR_2"/>
    <property type="match status" value="1"/>
</dbReference>
<dbReference type="SUPFAM" id="SSF46785">
    <property type="entry name" value="Winged helix' DNA-binding domain"/>
    <property type="match status" value="1"/>
</dbReference>
<sequence length="176" mass="19066">MLPIAQPGETPQQILPAVGPAAPPRARLGWTVARLARSWRSVLDARLAPHGLTQSRWRVLNVVSTTSRPLTQRELADRLAIEAPTLVRLLDRLEADGLVERRPDGQDRRRKVIGLGPKAAPATDAIAREIAAVRADLLGGLTDDQIAQALLVLDAVQGAAEHLRAAIPRPEPEDRP</sequence>
<dbReference type="PANTHER" id="PTHR33164:SF64">
    <property type="entry name" value="TRANSCRIPTIONAL REGULATOR SLYA"/>
    <property type="match status" value="1"/>
</dbReference>
<dbReference type="Proteomes" id="UP000603352">
    <property type="component" value="Unassembled WGS sequence"/>
</dbReference>
<evidence type="ECO:0000256" key="4">
    <source>
        <dbReference type="SAM" id="MobiDB-lite"/>
    </source>
</evidence>